<organism evidence="9 10">
    <name type="scientific">Prevotella pallens</name>
    <dbReference type="NCBI Taxonomy" id="60133"/>
    <lineage>
        <taxon>Bacteria</taxon>
        <taxon>Pseudomonadati</taxon>
        <taxon>Bacteroidota</taxon>
        <taxon>Bacteroidia</taxon>
        <taxon>Bacteroidales</taxon>
        <taxon>Prevotellaceae</taxon>
        <taxon>Prevotella</taxon>
    </lineage>
</organism>
<dbReference type="Pfam" id="PF01757">
    <property type="entry name" value="Acyl_transf_3"/>
    <property type="match status" value="1"/>
</dbReference>
<dbReference type="EMBL" id="UGTP01000001">
    <property type="protein sequence ID" value="SUC11269.1"/>
    <property type="molecule type" value="Genomic_DNA"/>
</dbReference>
<feature type="transmembrane region" description="Helical" evidence="7">
    <location>
        <begin position="78"/>
        <end position="97"/>
    </location>
</feature>
<feature type="transmembrane region" description="Helical" evidence="7">
    <location>
        <begin position="117"/>
        <end position="137"/>
    </location>
</feature>
<dbReference type="Proteomes" id="UP000254235">
    <property type="component" value="Unassembled WGS sequence"/>
</dbReference>
<evidence type="ECO:0000256" key="4">
    <source>
        <dbReference type="ARBA" id="ARBA00022692"/>
    </source>
</evidence>
<comment type="similarity">
    <text evidence="2">Belongs to the acyltransferase 3 family.</text>
</comment>
<evidence type="ECO:0000256" key="3">
    <source>
        <dbReference type="ARBA" id="ARBA00022475"/>
    </source>
</evidence>
<feature type="transmembrane region" description="Helical" evidence="7">
    <location>
        <begin position="231"/>
        <end position="249"/>
    </location>
</feature>
<feature type="transmembrane region" description="Helical" evidence="7">
    <location>
        <begin position="20"/>
        <end position="39"/>
    </location>
</feature>
<keyword evidence="3" id="KW-1003">Cell membrane</keyword>
<feature type="transmembrane region" description="Helical" evidence="7">
    <location>
        <begin position="144"/>
        <end position="161"/>
    </location>
</feature>
<feature type="transmembrane region" description="Helical" evidence="7">
    <location>
        <begin position="199"/>
        <end position="216"/>
    </location>
</feature>
<evidence type="ECO:0000259" key="8">
    <source>
        <dbReference type="Pfam" id="PF01757"/>
    </source>
</evidence>
<keyword evidence="9" id="KW-0808">Transferase</keyword>
<feature type="transmembrane region" description="Helical" evidence="7">
    <location>
        <begin position="297"/>
        <end position="319"/>
    </location>
</feature>
<accession>A0A379EXY8</accession>
<reference evidence="9 10" key="1">
    <citation type="submission" date="2018-06" db="EMBL/GenBank/DDBJ databases">
        <authorList>
            <consortium name="Pathogen Informatics"/>
            <person name="Doyle S."/>
        </authorList>
    </citation>
    <scope>NUCLEOTIDE SEQUENCE [LARGE SCALE GENOMIC DNA]</scope>
    <source>
        <strain evidence="9 10">NCTC13043</strain>
    </source>
</reference>
<dbReference type="InterPro" id="IPR002656">
    <property type="entry name" value="Acyl_transf_3_dom"/>
</dbReference>
<keyword evidence="4 7" id="KW-0812">Transmembrane</keyword>
<feature type="transmembrane region" description="Helical" evidence="7">
    <location>
        <begin position="167"/>
        <end position="187"/>
    </location>
</feature>
<dbReference type="AlphaFoldDB" id="A0A379EXY8"/>
<sequence>MQNSNCELKQNKRKHWIDLLRGFCMVAILLDHTEIYYTGDNIIGYNYYVANVLVAFFFLSGYLFYKDTPFSLQLKLKAIARYLLLPYFIFTTFIAIPKALAHGFDIPETLFSVLTGQASWFIAALIVAEIVFSTVLWACKGKTWGLLTLSLVASVACYFLSTRYSNIYWQIENACMALPILCFGYFYHKWENVFHRFHNLSSSFFLFILLVIIKVYEHTQGISLLIEPIQVNNWYVFIFDTFICTLFLVSLAKQLESVTWLEWTGRRSIVYYFFSGGIPLIVSSLLQRIGMGYSGEYYRVLIAFLLVYAFASIIAWAIYRYLGFIVQKNN</sequence>
<evidence type="ECO:0000256" key="7">
    <source>
        <dbReference type="SAM" id="Phobius"/>
    </source>
</evidence>
<feature type="domain" description="Acyltransferase 3" evidence="8">
    <location>
        <begin position="15"/>
        <end position="319"/>
    </location>
</feature>
<evidence type="ECO:0000313" key="10">
    <source>
        <dbReference type="Proteomes" id="UP000254235"/>
    </source>
</evidence>
<dbReference type="PANTHER" id="PTHR40074">
    <property type="entry name" value="O-ACETYLTRANSFERASE WECH"/>
    <property type="match status" value="1"/>
</dbReference>
<evidence type="ECO:0000256" key="5">
    <source>
        <dbReference type="ARBA" id="ARBA00022989"/>
    </source>
</evidence>
<dbReference type="GO" id="GO:0009246">
    <property type="term" value="P:enterobacterial common antigen biosynthetic process"/>
    <property type="evidence" value="ECO:0007669"/>
    <property type="project" value="TreeGrafter"/>
</dbReference>
<keyword evidence="5 7" id="KW-1133">Transmembrane helix</keyword>
<evidence type="ECO:0000256" key="1">
    <source>
        <dbReference type="ARBA" id="ARBA00004651"/>
    </source>
</evidence>
<feature type="transmembrane region" description="Helical" evidence="7">
    <location>
        <begin position="269"/>
        <end position="291"/>
    </location>
</feature>
<proteinExistence type="inferred from homology"/>
<comment type="subcellular location">
    <subcellularLocation>
        <location evidence="1">Cell membrane</location>
        <topology evidence="1">Multi-pass membrane protein</topology>
    </subcellularLocation>
</comment>
<keyword evidence="6 7" id="KW-0472">Membrane</keyword>
<dbReference type="OrthoDB" id="6623990at2"/>
<dbReference type="RefSeq" id="WP_115082651.1">
    <property type="nucleotide sequence ID" value="NZ_CAUTFH010000019.1"/>
</dbReference>
<evidence type="ECO:0000256" key="2">
    <source>
        <dbReference type="ARBA" id="ARBA00007400"/>
    </source>
</evidence>
<feature type="transmembrane region" description="Helical" evidence="7">
    <location>
        <begin position="45"/>
        <end position="66"/>
    </location>
</feature>
<evidence type="ECO:0000313" key="9">
    <source>
        <dbReference type="EMBL" id="SUC11269.1"/>
    </source>
</evidence>
<dbReference type="GO" id="GO:0005886">
    <property type="term" value="C:plasma membrane"/>
    <property type="evidence" value="ECO:0007669"/>
    <property type="project" value="UniProtKB-SubCell"/>
</dbReference>
<evidence type="ECO:0000256" key="6">
    <source>
        <dbReference type="ARBA" id="ARBA00023136"/>
    </source>
</evidence>
<protein>
    <submittedName>
        <fullName evidence="9">Fucose 4-O-acetylase and related acetyltransferases</fullName>
    </submittedName>
</protein>
<dbReference type="GeneID" id="78569862"/>
<gene>
    <name evidence="9" type="ORF">NCTC13043_00112</name>
</gene>
<name>A0A379EXY8_9BACT</name>
<dbReference type="PANTHER" id="PTHR40074:SF2">
    <property type="entry name" value="O-ACETYLTRANSFERASE WECH"/>
    <property type="match status" value="1"/>
</dbReference>
<dbReference type="GO" id="GO:0016413">
    <property type="term" value="F:O-acetyltransferase activity"/>
    <property type="evidence" value="ECO:0007669"/>
    <property type="project" value="TreeGrafter"/>
</dbReference>